<accession>A0ABW9AZE5</accession>
<dbReference type="RefSeq" id="WP_408180186.1">
    <property type="nucleotide sequence ID" value="NZ_JAQQEZ010000029.1"/>
</dbReference>
<gene>
    <name evidence="3" type="ORF">PQR57_31280</name>
</gene>
<evidence type="ECO:0000313" key="4">
    <source>
        <dbReference type="Proteomes" id="UP001629230"/>
    </source>
</evidence>
<dbReference type="EMBL" id="JAQQEZ010000029">
    <property type="protein sequence ID" value="MFM0005474.1"/>
    <property type="molecule type" value="Genomic_DNA"/>
</dbReference>
<sequence length="72" mass="8085">MPFAFVFSKLPARRHLREDPDDALPAQLAKPTIPPLYPWMKLAGRSIEQAGFQAGQRVKIIVEQGRLTITAE</sequence>
<feature type="domain" description="Toxin SymE-like" evidence="2">
    <location>
        <begin position="37"/>
        <end position="71"/>
    </location>
</feature>
<dbReference type="PROSITE" id="PS00032">
    <property type="entry name" value="ANTENNAPEDIA"/>
    <property type="match status" value="1"/>
</dbReference>
<name>A0ABW9AZE5_9BURK</name>
<comment type="caution">
    <text evidence="3">The sequence shown here is derived from an EMBL/GenBank/DDBJ whole genome shotgun (WGS) entry which is preliminary data.</text>
</comment>
<dbReference type="InterPro" id="IPR001827">
    <property type="entry name" value="Homeobox_Antennapedia_CS"/>
</dbReference>
<keyword evidence="1" id="KW-0217">Developmental protein</keyword>
<dbReference type="Proteomes" id="UP001629230">
    <property type="component" value="Unassembled WGS sequence"/>
</dbReference>
<keyword evidence="4" id="KW-1185">Reference proteome</keyword>
<proteinExistence type="predicted"/>
<evidence type="ECO:0000256" key="1">
    <source>
        <dbReference type="ARBA" id="ARBA00022473"/>
    </source>
</evidence>
<protein>
    <submittedName>
        <fullName evidence="3">SymE family type I addiction module toxin</fullName>
    </submittedName>
</protein>
<reference evidence="3 4" key="1">
    <citation type="journal article" date="2024" name="Chem. Sci.">
        <title>Discovery of megapolipeptins by genome mining of a Burkholderiales bacteria collection.</title>
        <authorList>
            <person name="Paulo B.S."/>
            <person name="Recchia M.J.J."/>
            <person name="Lee S."/>
            <person name="Fergusson C.H."/>
            <person name="Romanowski S.B."/>
            <person name="Hernandez A."/>
            <person name="Krull N."/>
            <person name="Liu D.Y."/>
            <person name="Cavanagh H."/>
            <person name="Bos A."/>
            <person name="Gray C.A."/>
            <person name="Murphy B.T."/>
            <person name="Linington R.G."/>
            <person name="Eustaquio A.S."/>
        </authorList>
    </citation>
    <scope>NUCLEOTIDE SEQUENCE [LARGE SCALE GENOMIC DNA]</scope>
    <source>
        <strain evidence="3 4">RL17-350-BIC-A</strain>
    </source>
</reference>
<evidence type="ECO:0000259" key="2">
    <source>
        <dbReference type="Pfam" id="PF08845"/>
    </source>
</evidence>
<evidence type="ECO:0000313" key="3">
    <source>
        <dbReference type="EMBL" id="MFM0005474.1"/>
    </source>
</evidence>
<dbReference type="Pfam" id="PF08845">
    <property type="entry name" value="SymE_toxin"/>
    <property type="match status" value="1"/>
</dbReference>
<dbReference type="InterPro" id="IPR014944">
    <property type="entry name" value="Toxin_SymE-like"/>
</dbReference>
<organism evidence="3 4">
    <name type="scientific">Paraburkholderia dipogonis</name>
    <dbReference type="NCBI Taxonomy" id="1211383"/>
    <lineage>
        <taxon>Bacteria</taxon>
        <taxon>Pseudomonadati</taxon>
        <taxon>Pseudomonadota</taxon>
        <taxon>Betaproteobacteria</taxon>
        <taxon>Burkholderiales</taxon>
        <taxon>Burkholderiaceae</taxon>
        <taxon>Paraburkholderia</taxon>
    </lineage>
</organism>